<dbReference type="Pfam" id="PF13406">
    <property type="entry name" value="SLT_2"/>
    <property type="match status" value="1"/>
</dbReference>
<dbReference type="SUPFAM" id="SSF47090">
    <property type="entry name" value="PGBD-like"/>
    <property type="match status" value="1"/>
</dbReference>
<dbReference type="InterPro" id="IPR043426">
    <property type="entry name" value="MltB-like"/>
</dbReference>
<dbReference type="PANTHER" id="PTHR30163">
    <property type="entry name" value="MEMBRANE-BOUND LYTIC MUREIN TRANSGLYCOSYLASE B"/>
    <property type="match status" value="1"/>
</dbReference>
<dbReference type="SUPFAM" id="SSF53955">
    <property type="entry name" value="Lysozyme-like"/>
    <property type="match status" value="1"/>
</dbReference>
<dbReference type="InterPro" id="IPR002477">
    <property type="entry name" value="Peptidoglycan-bd-like"/>
</dbReference>
<dbReference type="InterPro" id="IPR031304">
    <property type="entry name" value="SLT_2"/>
</dbReference>
<name>A0A2T7UU05_9RHOB</name>
<evidence type="ECO:0000259" key="2">
    <source>
        <dbReference type="Pfam" id="PF01471"/>
    </source>
</evidence>
<evidence type="ECO:0000259" key="3">
    <source>
        <dbReference type="Pfam" id="PF13406"/>
    </source>
</evidence>
<dbReference type="CDD" id="cd13399">
    <property type="entry name" value="Slt35-like"/>
    <property type="match status" value="1"/>
</dbReference>
<gene>
    <name evidence="4" type="ORF">DDE23_07930</name>
</gene>
<comment type="caution">
    <text evidence="4">The sequence shown here is derived from an EMBL/GenBank/DDBJ whole genome shotgun (WGS) entry which is preliminary data.</text>
</comment>
<dbReference type="EMBL" id="QDDR01000003">
    <property type="protein sequence ID" value="PVE48058.1"/>
    <property type="molecule type" value="Genomic_DNA"/>
</dbReference>
<dbReference type="FunFam" id="1.10.8.350:FF:000001">
    <property type="entry name" value="Lytic murein transglycosylase B"/>
    <property type="match status" value="1"/>
</dbReference>
<reference evidence="4 5" key="1">
    <citation type="journal article" date="2011" name="Syst. Appl. Microbiol.">
        <title>Defluviimonas denitrificans gen. nov., sp. nov., and Pararhodobacter aggregans gen. nov., sp. nov., non-phototrophic Rhodobacteraceae from the biofilter of a marine aquaculture.</title>
        <authorList>
            <person name="Foesel B.U."/>
            <person name="Drake H.L."/>
            <person name="Schramm A."/>
        </authorList>
    </citation>
    <scope>NUCLEOTIDE SEQUENCE [LARGE SCALE GENOMIC DNA]</scope>
    <source>
        <strain evidence="4 5">D1-19</strain>
    </source>
</reference>
<feature type="region of interest" description="Disordered" evidence="1">
    <location>
        <begin position="23"/>
        <end position="57"/>
    </location>
</feature>
<feature type="domain" description="Peptidoglycan binding-like" evidence="2">
    <location>
        <begin position="415"/>
        <end position="470"/>
    </location>
</feature>
<dbReference type="PANTHER" id="PTHR30163:SF8">
    <property type="entry name" value="LYTIC MUREIN TRANSGLYCOSYLASE"/>
    <property type="match status" value="1"/>
</dbReference>
<feature type="domain" description="Transglycosylase SLT" evidence="3">
    <location>
        <begin position="104"/>
        <end position="394"/>
    </location>
</feature>
<evidence type="ECO:0000313" key="4">
    <source>
        <dbReference type="EMBL" id="PVE48058.1"/>
    </source>
</evidence>
<dbReference type="Gene3D" id="1.10.8.350">
    <property type="entry name" value="Bacterial muramidase"/>
    <property type="match status" value="1"/>
</dbReference>
<proteinExistence type="predicted"/>
<dbReference type="InterPro" id="IPR011970">
    <property type="entry name" value="MltB_2"/>
</dbReference>
<keyword evidence="5" id="KW-1185">Reference proteome</keyword>
<dbReference type="NCBIfam" id="TIGR02283">
    <property type="entry name" value="MltB_2"/>
    <property type="match status" value="1"/>
</dbReference>
<dbReference type="InterPro" id="IPR036365">
    <property type="entry name" value="PGBD-like_sf"/>
</dbReference>
<dbReference type="InterPro" id="IPR023346">
    <property type="entry name" value="Lysozyme-like_dom_sf"/>
</dbReference>
<sequence>MDLRAGFLWLCAACLLPIDAGANVDRSPRPHSRPVSGGSVLTPPTRAATPIEGDERETTRALARGAVLTGLAPAVSQRPQARPVALARATRASAPVITASGNAQFDRWLAGFRSRARQAGISEPVLNASLNGIRPNSEILQREAHQPEFSRPIWEYLDSAVSQTRIANGQRALREHRRLLDEIEARYNVDREVVVAVWGLESSFGTLRGRTAIIPALATLAMSSRRADFYEEQLIGALRIIQSGDVDPSHMVGSWAGAMGHTQFIPTSYLAYAVDFRGDGRRDIWSDDPTDSLASTAAYLASHGWQRGQPWGVEVVIPRNFNPRLANTSRSVGEWRQLGVEPQRGATLPRSGEATLLFPAGSRGPAILAFQNFRTIKRYNNADAYAIAIGHLADRLRGGGGFVGTWPRDDRPLSRTEREELQRILARAGHYDGTIDGRVGQGTLSAVRDWQAQNGLPPDGYVSLALLQRMRR</sequence>
<protein>
    <submittedName>
        <fullName evidence="4">Lytic murein transglycosylase</fullName>
    </submittedName>
</protein>
<dbReference type="Gene3D" id="1.10.101.10">
    <property type="entry name" value="PGBD-like superfamily/PGBD"/>
    <property type="match status" value="1"/>
</dbReference>
<evidence type="ECO:0000256" key="1">
    <source>
        <dbReference type="SAM" id="MobiDB-lite"/>
    </source>
</evidence>
<dbReference type="GO" id="GO:0008933">
    <property type="term" value="F:peptidoglycan lytic transglycosylase activity"/>
    <property type="evidence" value="ECO:0007669"/>
    <property type="project" value="TreeGrafter"/>
</dbReference>
<dbReference type="GO" id="GO:0009253">
    <property type="term" value="P:peptidoglycan catabolic process"/>
    <property type="evidence" value="ECO:0007669"/>
    <property type="project" value="TreeGrafter"/>
</dbReference>
<dbReference type="RefSeq" id="WP_107751432.1">
    <property type="nucleotide sequence ID" value="NZ_QBKF01000004.1"/>
</dbReference>
<dbReference type="Proteomes" id="UP000244810">
    <property type="component" value="Unassembled WGS sequence"/>
</dbReference>
<dbReference type="Pfam" id="PF01471">
    <property type="entry name" value="PG_binding_1"/>
    <property type="match status" value="1"/>
</dbReference>
<dbReference type="AlphaFoldDB" id="A0A2T7UU05"/>
<dbReference type="InterPro" id="IPR036366">
    <property type="entry name" value="PGBDSf"/>
</dbReference>
<organism evidence="4 5">
    <name type="scientific">Pararhodobacter aggregans</name>
    <dbReference type="NCBI Taxonomy" id="404875"/>
    <lineage>
        <taxon>Bacteria</taxon>
        <taxon>Pseudomonadati</taxon>
        <taxon>Pseudomonadota</taxon>
        <taxon>Alphaproteobacteria</taxon>
        <taxon>Rhodobacterales</taxon>
        <taxon>Paracoccaceae</taxon>
        <taxon>Pararhodobacter</taxon>
    </lineage>
</organism>
<dbReference type="Gene3D" id="1.10.530.10">
    <property type="match status" value="1"/>
</dbReference>
<accession>A0A2T7UU05</accession>
<evidence type="ECO:0000313" key="5">
    <source>
        <dbReference type="Proteomes" id="UP000244810"/>
    </source>
</evidence>
<dbReference type="OrthoDB" id="9808544at2"/>